<keyword evidence="2" id="KW-1185">Reference proteome</keyword>
<dbReference type="OrthoDB" id="5182370at2"/>
<evidence type="ECO:0000313" key="1">
    <source>
        <dbReference type="EMBL" id="KQB87562.1"/>
    </source>
</evidence>
<evidence type="ECO:0000313" key="2">
    <source>
        <dbReference type="Proteomes" id="UP000050488"/>
    </source>
</evidence>
<accession>A0A0N8W0T1</accession>
<dbReference type="InterPro" id="IPR006311">
    <property type="entry name" value="TAT_signal"/>
</dbReference>
<protein>
    <recommendedName>
        <fullName evidence="3">PQQ enzyme repeat protein</fullName>
    </recommendedName>
</protein>
<name>A0A0N8W0T1_9CORY</name>
<dbReference type="RefSeq" id="WP_055176013.1">
    <property type="nucleotide sequence ID" value="NZ_JAUSQY010000001.1"/>
</dbReference>
<proteinExistence type="predicted"/>
<organism evidence="1 2">
    <name type="scientific">Corynebacterium lowii</name>
    <dbReference type="NCBI Taxonomy" id="1544413"/>
    <lineage>
        <taxon>Bacteria</taxon>
        <taxon>Bacillati</taxon>
        <taxon>Actinomycetota</taxon>
        <taxon>Actinomycetes</taxon>
        <taxon>Mycobacteriales</taxon>
        <taxon>Corynebacteriaceae</taxon>
        <taxon>Corynebacterium</taxon>
    </lineage>
</organism>
<dbReference type="SUPFAM" id="SSF50998">
    <property type="entry name" value="Quinoprotein alcohol dehydrogenase-like"/>
    <property type="match status" value="1"/>
</dbReference>
<dbReference type="PROSITE" id="PS51318">
    <property type="entry name" value="TAT"/>
    <property type="match status" value="1"/>
</dbReference>
<comment type="caution">
    <text evidence="1">The sequence shown here is derived from an EMBL/GenBank/DDBJ whole genome shotgun (WGS) entry which is preliminary data.</text>
</comment>
<reference evidence="1 2" key="1">
    <citation type="submission" date="2015-10" db="EMBL/GenBank/DDBJ databases">
        <title>Corynebacteirum lowii and Corynebacterium oculi species nova, derived from human clinical disease and and emended description of Corynebacterium mastiditis.</title>
        <authorList>
            <person name="Bernard K."/>
            <person name="Pacheco A.L."/>
            <person name="Mcdougall C."/>
            <person name="Burtx T."/>
            <person name="Weibe D."/>
            <person name="Tyler S."/>
            <person name="Olson A.B."/>
            <person name="Cnockaert M."/>
            <person name="Eguchi H."/>
            <person name="Kuwahara T."/>
            <person name="Nakayama-Imaohji H."/>
            <person name="Boudewijins M."/>
            <person name="Van Hoecke F."/>
            <person name="Bernier A.-M."/>
            <person name="Vandamme P."/>
        </authorList>
    </citation>
    <scope>NUCLEOTIDE SEQUENCE [LARGE SCALE GENOMIC DNA]</scope>
    <source>
        <strain evidence="1 2">NML 130206</strain>
    </source>
</reference>
<sequence>MNTPPLRRTRRDLAATAALGLLAALAVGGVVLTAPIRDAHPSPNLEEYQAPPSLSAVPTGLQESWRVPDAPTPGVSKPLYSYGLTFTRDAHSVYARDAAGEVRWSYGRDDAEICSLGAAWGSVVVTYRTHAGCGDVVALNAKTGEYKHTRSSRNSEFTSAISSNDRVGTVSAQHVELWRSDLVRTVEYGEVEAKQEPELQPHEECSLSSALTRKDLLAVTETCPDQDGSWLRLQEATPESSREPKITGEVHLPHAQAWLVAVGESAAAVYVPGTTPQLISYNKEGTELSRREVQASPLMEETSPDEVLSPLTADLPTRMSWFDGQRLYLFHPSDLSVTQVIEDAEGTGAGVADRLLYPTASGIAVADAENAHVERTLEVSRPHTPSFLALSVVGETLVERQDDTTVGYRLSF</sequence>
<evidence type="ECO:0008006" key="3">
    <source>
        <dbReference type="Google" id="ProtNLM"/>
    </source>
</evidence>
<dbReference type="EMBL" id="LKEV01000001">
    <property type="protein sequence ID" value="KQB87562.1"/>
    <property type="molecule type" value="Genomic_DNA"/>
</dbReference>
<gene>
    <name evidence="1" type="ORF">Clow_00621</name>
</gene>
<dbReference type="AlphaFoldDB" id="A0A0N8W0T1"/>
<dbReference type="STRING" id="1544413.Clow_00621"/>
<dbReference type="PATRIC" id="fig|1544413.3.peg.626"/>
<dbReference type="Proteomes" id="UP000050488">
    <property type="component" value="Unassembled WGS sequence"/>
</dbReference>
<dbReference type="InterPro" id="IPR011047">
    <property type="entry name" value="Quinoprotein_ADH-like_sf"/>
</dbReference>